<feature type="domain" description="Histidine kinase" evidence="6">
    <location>
        <begin position="299"/>
        <end position="509"/>
    </location>
</feature>
<dbReference type="Gene3D" id="3.30.565.10">
    <property type="entry name" value="Histidine kinase-like ATPase, C-terminal domain"/>
    <property type="match status" value="1"/>
</dbReference>
<dbReference type="EC" id="2.7.13.3" evidence="2"/>
<dbReference type="InterPro" id="IPR036097">
    <property type="entry name" value="HisK_dim/P_sf"/>
</dbReference>
<dbReference type="InterPro" id="IPR003594">
    <property type="entry name" value="HATPase_dom"/>
</dbReference>
<protein>
    <recommendedName>
        <fullName evidence="2">histidine kinase</fullName>
        <ecNumber evidence="2">2.7.13.3</ecNumber>
    </recommendedName>
</protein>
<keyword evidence="5" id="KW-0175">Coiled coil</keyword>
<feature type="coiled-coil region" evidence="5">
    <location>
        <begin position="252"/>
        <end position="279"/>
    </location>
</feature>
<organism evidence="8 9">
    <name type="scientific">Hydrogenimonas thermophila</name>
    <dbReference type="NCBI Taxonomy" id="223786"/>
    <lineage>
        <taxon>Bacteria</taxon>
        <taxon>Pseudomonadati</taxon>
        <taxon>Campylobacterota</taxon>
        <taxon>Epsilonproteobacteria</taxon>
        <taxon>Campylobacterales</taxon>
        <taxon>Hydrogenimonadaceae</taxon>
        <taxon>Hydrogenimonas</taxon>
    </lineage>
</organism>
<keyword evidence="8" id="KW-0418">Kinase</keyword>
<dbReference type="CDD" id="cd00156">
    <property type="entry name" value="REC"/>
    <property type="match status" value="1"/>
</dbReference>
<feature type="modified residue" description="4-aspartylphosphate" evidence="4">
    <location>
        <position position="176"/>
    </location>
</feature>
<comment type="catalytic activity">
    <reaction evidence="1">
        <text>ATP + protein L-histidine = ADP + protein N-phospho-L-histidine.</text>
        <dbReference type="EC" id="2.7.13.3"/>
    </reaction>
</comment>
<proteinExistence type="predicted"/>
<dbReference type="EMBL" id="FOXB01000059">
    <property type="protein sequence ID" value="SFP93079.1"/>
    <property type="molecule type" value="Genomic_DNA"/>
</dbReference>
<evidence type="ECO:0000259" key="7">
    <source>
        <dbReference type="PROSITE" id="PS50110"/>
    </source>
</evidence>
<feature type="domain" description="Response regulatory" evidence="7">
    <location>
        <begin position="4"/>
        <end position="117"/>
    </location>
</feature>
<dbReference type="RefSeq" id="WP_092914139.1">
    <property type="nucleotide sequence ID" value="NZ_CP136592.1"/>
</dbReference>
<dbReference type="Proteomes" id="UP000199227">
    <property type="component" value="Unassembled WGS sequence"/>
</dbReference>
<dbReference type="SUPFAM" id="SSF52172">
    <property type="entry name" value="CheY-like"/>
    <property type="match status" value="2"/>
</dbReference>
<dbReference type="InterPro" id="IPR004358">
    <property type="entry name" value="Sig_transdc_His_kin-like_C"/>
</dbReference>
<dbReference type="PANTHER" id="PTHR43547">
    <property type="entry name" value="TWO-COMPONENT HISTIDINE KINASE"/>
    <property type="match status" value="1"/>
</dbReference>
<dbReference type="SUPFAM" id="SSF55874">
    <property type="entry name" value="ATPase domain of HSP90 chaperone/DNA topoisomerase II/histidine kinase"/>
    <property type="match status" value="1"/>
</dbReference>
<dbReference type="PANTHER" id="PTHR43547:SF2">
    <property type="entry name" value="HYBRID SIGNAL TRANSDUCTION HISTIDINE KINASE C"/>
    <property type="match status" value="1"/>
</dbReference>
<dbReference type="InterPro" id="IPR001789">
    <property type="entry name" value="Sig_transdc_resp-reg_receiver"/>
</dbReference>
<dbReference type="CDD" id="cd00082">
    <property type="entry name" value="HisKA"/>
    <property type="match status" value="1"/>
</dbReference>
<evidence type="ECO:0000256" key="2">
    <source>
        <dbReference type="ARBA" id="ARBA00012438"/>
    </source>
</evidence>
<dbReference type="PROSITE" id="PS50110">
    <property type="entry name" value="RESPONSE_REGULATORY"/>
    <property type="match status" value="2"/>
</dbReference>
<dbReference type="STRING" id="223786.SAMN05216234_1594"/>
<evidence type="ECO:0000259" key="6">
    <source>
        <dbReference type="PROSITE" id="PS50109"/>
    </source>
</evidence>
<dbReference type="InterPro" id="IPR005467">
    <property type="entry name" value="His_kinase_dom"/>
</dbReference>
<gene>
    <name evidence="8" type="ORF">SAMN05216234_1594</name>
</gene>
<dbReference type="AlphaFoldDB" id="A0A1I5UCW1"/>
<feature type="domain" description="Response regulatory" evidence="7">
    <location>
        <begin position="127"/>
        <end position="243"/>
    </location>
</feature>
<dbReference type="PROSITE" id="PS50109">
    <property type="entry name" value="HIS_KIN"/>
    <property type="match status" value="1"/>
</dbReference>
<evidence type="ECO:0000313" key="8">
    <source>
        <dbReference type="EMBL" id="SFP93079.1"/>
    </source>
</evidence>
<keyword evidence="9" id="KW-1185">Reference proteome</keyword>
<evidence type="ECO:0000256" key="5">
    <source>
        <dbReference type="SAM" id="Coils"/>
    </source>
</evidence>
<dbReference type="OrthoDB" id="9799273at2"/>
<feature type="modified residue" description="4-aspartylphosphate" evidence="4">
    <location>
        <position position="53"/>
    </location>
</feature>
<evidence type="ECO:0000256" key="3">
    <source>
        <dbReference type="ARBA" id="ARBA00022553"/>
    </source>
</evidence>
<dbReference type="SUPFAM" id="SSF47384">
    <property type="entry name" value="Homodimeric domain of signal transducing histidine kinase"/>
    <property type="match status" value="1"/>
</dbReference>
<dbReference type="InterPro" id="IPR036890">
    <property type="entry name" value="HATPase_C_sf"/>
</dbReference>
<dbReference type="Pfam" id="PF02518">
    <property type="entry name" value="HATPase_c"/>
    <property type="match status" value="1"/>
</dbReference>
<accession>A0A1I5UCW1</accession>
<evidence type="ECO:0000313" key="9">
    <source>
        <dbReference type="Proteomes" id="UP000199227"/>
    </source>
</evidence>
<dbReference type="InterPro" id="IPR003661">
    <property type="entry name" value="HisK_dim/P_dom"/>
</dbReference>
<dbReference type="Gene3D" id="1.10.287.130">
    <property type="match status" value="1"/>
</dbReference>
<dbReference type="PRINTS" id="PR00344">
    <property type="entry name" value="BCTRLSENSOR"/>
</dbReference>
<sequence length="509" mass="58979">MLNNILILEDSKTLNRIIKAKLKDLCQNIDQAYTLKEATKFLEEKEYELIILDLHLPDGEGLDLLCDIKSLTETKIIVLTSYQDDALREELFKNGVLDYIIKDSNFIYSISEIIKVIDHITSETKDKILIIDDSKFICKQVKTILEPRNYIIETAHSAEDGLNKLDNENFNLIILDMELPDMHGSEVLKIIRNGDRYLTIPIIVLSGTANSNIVRDFLKNGANDYLKKPFIYEEFILKVDLWIDYYKKEQELIETTKQLKFMNDNLNELVKKEVEANRKKDELMSIQSRHSQMGEMIAMIAHQWRQPLNSLSAAVTLMDMKVNNNVLNPTMTKTILSKMNKYIKYMSTTIDDFKDFFKPQKEMKSSNFKKIFYKAYKLIESSLKNKNIKIDVYINNIQNFKTYENELVQVIINLLKNAMDAFDENNVDDPKIEVKIENNYISIKDNAGGIPKNIIDKIFDPYFSTKSKNGTGLGLYMSKIIVEDHCKGKLTIENSDYGAQFTILLPIRE</sequence>
<evidence type="ECO:0000256" key="4">
    <source>
        <dbReference type="PROSITE-ProRule" id="PRU00169"/>
    </source>
</evidence>
<keyword evidence="8" id="KW-0808">Transferase</keyword>
<dbReference type="SMART" id="SM00387">
    <property type="entry name" value="HATPase_c"/>
    <property type="match status" value="1"/>
</dbReference>
<dbReference type="Pfam" id="PF00072">
    <property type="entry name" value="Response_reg"/>
    <property type="match status" value="2"/>
</dbReference>
<name>A0A1I5UCW1_9BACT</name>
<dbReference type="Pfam" id="PF00512">
    <property type="entry name" value="HisKA"/>
    <property type="match status" value="1"/>
</dbReference>
<evidence type="ECO:0000256" key="1">
    <source>
        <dbReference type="ARBA" id="ARBA00000085"/>
    </source>
</evidence>
<keyword evidence="3 4" id="KW-0597">Phosphoprotein</keyword>
<dbReference type="Gene3D" id="3.40.50.2300">
    <property type="match status" value="2"/>
</dbReference>
<reference evidence="8 9" key="1">
    <citation type="submission" date="2016-10" db="EMBL/GenBank/DDBJ databases">
        <authorList>
            <person name="de Groot N.N."/>
        </authorList>
    </citation>
    <scope>NUCLEOTIDE SEQUENCE [LARGE SCALE GENOMIC DNA]</scope>
    <source>
        <strain evidence="8 9">EP1-55-1</strain>
    </source>
</reference>
<dbReference type="GO" id="GO:0000155">
    <property type="term" value="F:phosphorelay sensor kinase activity"/>
    <property type="evidence" value="ECO:0007669"/>
    <property type="project" value="InterPro"/>
</dbReference>
<dbReference type="SMART" id="SM00448">
    <property type="entry name" value="REC"/>
    <property type="match status" value="2"/>
</dbReference>
<dbReference type="InterPro" id="IPR011006">
    <property type="entry name" value="CheY-like_superfamily"/>
</dbReference>
<dbReference type="SMART" id="SM00388">
    <property type="entry name" value="HisKA"/>
    <property type="match status" value="1"/>
</dbReference>